<evidence type="ECO:0000313" key="2">
    <source>
        <dbReference type="EMBL" id="OPX48397.1"/>
    </source>
</evidence>
<name>A0A1V4SW19_9CLOT</name>
<reference evidence="2 3" key="1">
    <citation type="submission" date="2016-02" db="EMBL/GenBank/DDBJ databases">
        <title>Genome sequence of Clostridium thermobutyricum DSM 4928.</title>
        <authorList>
            <person name="Poehlein A."/>
            <person name="Daniel R."/>
        </authorList>
    </citation>
    <scope>NUCLEOTIDE SEQUENCE [LARGE SCALE GENOMIC DNA]</scope>
    <source>
        <strain evidence="2 3">DSM 4928</strain>
    </source>
</reference>
<evidence type="ECO:0000259" key="1">
    <source>
        <dbReference type="Pfam" id="PF09992"/>
    </source>
</evidence>
<protein>
    <recommendedName>
        <fullName evidence="1">Phosphodiester glycosidase domain-containing protein</fullName>
    </recommendedName>
</protein>
<dbReference type="AlphaFoldDB" id="A0A1V4SW19"/>
<accession>A0A1V4SW19</accession>
<dbReference type="PANTHER" id="PTHR40446:SF2">
    <property type="entry name" value="N-ACETYLGLUCOSAMINE-1-PHOSPHODIESTER ALPHA-N-ACETYLGLUCOSAMINIDASE"/>
    <property type="match status" value="1"/>
</dbReference>
<gene>
    <name evidence="2" type="ORF">CLTHE_12200</name>
</gene>
<organism evidence="2 3">
    <name type="scientific">Clostridium thermobutyricum DSM 4928</name>
    <dbReference type="NCBI Taxonomy" id="1121339"/>
    <lineage>
        <taxon>Bacteria</taxon>
        <taxon>Bacillati</taxon>
        <taxon>Bacillota</taxon>
        <taxon>Clostridia</taxon>
        <taxon>Eubacteriales</taxon>
        <taxon>Clostridiaceae</taxon>
        <taxon>Clostridium</taxon>
    </lineage>
</organism>
<proteinExistence type="predicted"/>
<dbReference type="EMBL" id="LTAY01000032">
    <property type="protein sequence ID" value="OPX48397.1"/>
    <property type="molecule type" value="Genomic_DNA"/>
</dbReference>
<dbReference type="PIRSF" id="PIRSF031512">
    <property type="entry name" value="EpsL"/>
    <property type="match status" value="1"/>
</dbReference>
<dbReference type="OrthoDB" id="9809781at2"/>
<dbReference type="PANTHER" id="PTHR40446">
    <property type="entry name" value="N-ACETYLGLUCOSAMINE-1-PHOSPHODIESTER ALPHA-N-ACETYLGLUCOSAMINIDASE"/>
    <property type="match status" value="1"/>
</dbReference>
<dbReference type="RefSeq" id="WP_080022470.1">
    <property type="nucleotide sequence ID" value="NZ_LTAY01000032.1"/>
</dbReference>
<feature type="domain" description="Phosphodiester glycosidase" evidence="1">
    <location>
        <begin position="141"/>
        <end position="327"/>
    </location>
</feature>
<evidence type="ECO:0000313" key="3">
    <source>
        <dbReference type="Proteomes" id="UP000191448"/>
    </source>
</evidence>
<dbReference type="Proteomes" id="UP000191448">
    <property type="component" value="Unassembled WGS sequence"/>
</dbReference>
<dbReference type="InterPro" id="IPR014565">
    <property type="entry name" value="EpsL_firmicutes"/>
</dbReference>
<sequence>MKKKKKKWKLVIAFIVFELLFTVVTAPFILLYGPFDTAKRIYVGSAMTTFRHKYLATAFLSQEKINEILNSGSKADTVKGNNGSTVDITGTHDNTIDLYKFENSKYTGYMLVIKNPKRVKIAYTNSLYKKGETTSQMAIQNNAVAAINGGAFVDTSSSANWTGNGGTPSGVIISDGKVIFSDLKPGESTTCMAMDAQGKLHVGSFTLQQLKDMGTTQAVSFGPVLIKNGKPLDLTGVSASWGLAPRTAIGQRADGSIVMMVVDGRSIVNGLGASITELQSLMLTKGKCVNAINLDGGKSSTMYLDGKIINNLSNGLGERYIASAVVVK</sequence>
<dbReference type="Pfam" id="PF09992">
    <property type="entry name" value="NAGPA"/>
    <property type="match status" value="1"/>
</dbReference>
<comment type="caution">
    <text evidence="2">The sequence shown here is derived from an EMBL/GenBank/DDBJ whole genome shotgun (WGS) entry which is preliminary data.</text>
</comment>
<dbReference type="InterPro" id="IPR018711">
    <property type="entry name" value="NAGPA"/>
</dbReference>